<organism evidence="1 2">
    <name type="scientific">Hymenobacter nivis</name>
    <dbReference type="NCBI Taxonomy" id="1850093"/>
    <lineage>
        <taxon>Bacteria</taxon>
        <taxon>Pseudomonadati</taxon>
        <taxon>Bacteroidota</taxon>
        <taxon>Cytophagia</taxon>
        <taxon>Cytophagales</taxon>
        <taxon>Hymenobacteraceae</taxon>
        <taxon>Hymenobacter</taxon>
    </lineage>
</organism>
<sequence>MAPAGPPVRLRRQKYFSGKKGLNNPLGAFCNSIWEKHHTILQQYLAKQSTYHTFVLFITH</sequence>
<proteinExistence type="predicted"/>
<dbReference type="AlphaFoldDB" id="A0A502GZJ8"/>
<gene>
    <name evidence="1" type="ORF">EAH73_08915</name>
</gene>
<dbReference type="EMBL" id="RCYZ01000003">
    <property type="protein sequence ID" value="TPG66516.1"/>
    <property type="molecule type" value="Genomic_DNA"/>
</dbReference>
<reference evidence="1 2" key="1">
    <citation type="journal article" date="2019" name="Environ. Microbiol.">
        <title>Species interactions and distinct microbial communities in high Arctic permafrost affected cryosols are associated with the CH4 and CO2 gas fluxes.</title>
        <authorList>
            <person name="Altshuler I."/>
            <person name="Hamel J."/>
            <person name="Turney S."/>
            <person name="Magnuson E."/>
            <person name="Levesque R."/>
            <person name="Greer C."/>
            <person name="Whyte L.G."/>
        </authorList>
    </citation>
    <scope>NUCLEOTIDE SEQUENCE [LARGE SCALE GENOMIC DNA]</scope>
    <source>
        <strain evidence="1 2">S9.2P</strain>
    </source>
</reference>
<evidence type="ECO:0000313" key="2">
    <source>
        <dbReference type="Proteomes" id="UP000317646"/>
    </source>
</evidence>
<dbReference type="Proteomes" id="UP000317646">
    <property type="component" value="Unassembled WGS sequence"/>
</dbReference>
<name>A0A502GZJ8_9BACT</name>
<protein>
    <submittedName>
        <fullName evidence="1">Uncharacterized protein</fullName>
    </submittedName>
</protein>
<comment type="caution">
    <text evidence="1">The sequence shown here is derived from an EMBL/GenBank/DDBJ whole genome shotgun (WGS) entry which is preliminary data.</text>
</comment>
<evidence type="ECO:0000313" key="1">
    <source>
        <dbReference type="EMBL" id="TPG66516.1"/>
    </source>
</evidence>
<keyword evidence="2" id="KW-1185">Reference proteome</keyword>
<accession>A0A502GZJ8</accession>